<feature type="domain" description="Reverse transcriptase" evidence="3">
    <location>
        <begin position="1"/>
        <end position="60"/>
    </location>
</feature>
<protein>
    <recommendedName>
        <fullName evidence="7">Reverse transcriptase domain-containing protein</fullName>
    </recommendedName>
</protein>
<dbReference type="GO" id="GO:0003824">
    <property type="term" value="F:catalytic activity"/>
    <property type="evidence" value="ECO:0007669"/>
    <property type="project" value="UniProtKB-KW"/>
</dbReference>
<keyword evidence="6" id="KW-1185">Reference proteome</keyword>
<evidence type="ECO:0000313" key="6">
    <source>
        <dbReference type="Proteomes" id="UP000039324"/>
    </source>
</evidence>
<dbReference type="Gene3D" id="3.30.70.270">
    <property type="match status" value="2"/>
</dbReference>
<dbReference type="GO" id="GO:0015074">
    <property type="term" value="P:DNA integration"/>
    <property type="evidence" value="ECO:0007669"/>
    <property type="project" value="InterPro"/>
</dbReference>
<dbReference type="GO" id="GO:0003676">
    <property type="term" value="F:nucleic acid binding"/>
    <property type="evidence" value="ECO:0007669"/>
    <property type="project" value="InterPro"/>
</dbReference>
<dbReference type="EMBL" id="CDSF01000159">
    <property type="protein sequence ID" value="CEP03957.1"/>
    <property type="molecule type" value="Genomic_DNA"/>
</dbReference>
<keyword evidence="1" id="KW-0511">Multifunctional enzyme</keyword>
<dbReference type="PANTHER" id="PTHR37984">
    <property type="entry name" value="PROTEIN CBG26694"/>
    <property type="match status" value="1"/>
</dbReference>
<dbReference type="PROSITE" id="PS50994">
    <property type="entry name" value="INTEGRASE"/>
    <property type="match status" value="1"/>
</dbReference>
<evidence type="ECO:0000313" key="5">
    <source>
        <dbReference type="EMBL" id="CEP03957.1"/>
    </source>
</evidence>
<dbReference type="InterPro" id="IPR041588">
    <property type="entry name" value="Integrase_H2C2"/>
</dbReference>
<dbReference type="InterPro" id="IPR012337">
    <property type="entry name" value="RNaseH-like_sf"/>
</dbReference>
<dbReference type="FunFam" id="1.10.340.70:FF:000001">
    <property type="entry name" value="Retrovirus-related Pol polyprotein from transposon gypsy-like Protein"/>
    <property type="match status" value="1"/>
</dbReference>
<feature type="region of interest" description="Disordered" evidence="2">
    <location>
        <begin position="785"/>
        <end position="809"/>
    </location>
</feature>
<dbReference type="OMA" id="AWENESE"/>
<dbReference type="OrthoDB" id="8061593at2759"/>
<dbReference type="PANTHER" id="PTHR37984:SF5">
    <property type="entry name" value="PROTEIN NYNRIN-LIKE"/>
    <property type="match status" value="1"/>
</dbReference>
<feature type="region of interest" description="Disordered" evidence="2">
    <location>
        <begin position="825"/>
        <end position="863"/>
    </location>
</feature>
<dbReference type="STRING" id="37360.A0A0G4J8T9"/>
<dbReference type="PROSITE" id="PS50878">
    <property type="entry name" value="RT_POL"/>
    <property type="match status" value="1"/>
</dbReference>
<evidence type="ECO:0000256" key="1">
    <source>
        <dbReference type="ARBA" id="ARBA00023268"/>
    </source>
</evidence>
<dbReference type="InterPro" id="IPR050951">
    <property type="entry name" value="Retrovirus_Pol_polyprotein"/>
</dbReference>
<dbReference type="Pfam" id="PF17921">
    <property type="entry name" value="Integrase_H2C2"/>
    <property type="match status" value="1"/>
</dbReference>
<reference evidence="5 6" key="1">
    <citation type="submission" date="2015-02" db="EMBL/GenBank/DDBJ databases">
        <authorList>
            <person name="Chooi Y.-H."/>
        </authorList>
    </citation>
    <scope>NUCLEOTIDE SEQUENCE [LARGE SCALE GENOMIC DNA]</scope>
    <source>
        <strain evidence="5">E3</strain>
    </source>
</reference>
<dbReference type="InterPro" id="IPR000477">
    <property type="entry name" value="RT_dom"/>
</dbReference>
<gene>
    <name evidence="5" type="ORF">PBRA_009537</name>
</gene>
<feature type="compositionally biased region" description="Polar residues" evidence="2">
    <location>
        <begin position="842"/>
        <end position="857"/>
    </location>
</feature>
<organism evidence="5 6">
    <name type="scientific">Plasmodiophora brassicae</name>
    <name type="common">Clubroot disease agent</name>
    <dbReference type="NCBI Taxonomy" id="37360"/>
    <lineage>
        <taxon>Eukaryota</taxon>
        <taxon>Sar</taxon>
        <taxon>Rhizaria</taxon>
        <taxon>Endomyxa</taxon>
        <taxon>Phytomyxea</taxon>
        <taxon>Plasmodiophorida</taxon>
        <taxon>Plasmodiophoridae</taxon>
        <taxon>Plasmodiophora</taxon>
    </lineage>
</organism>
<dbReference type="InterPro" id="IPR041577">
    <property type="entry name" value="RT_RNaseH_2"/>
</dbReference>
<feature type="domain" description="Integrase catalytic" evidence="4">
    <location>
        <begin position="493"/>
        <end position="652"/>
    </location>
</feature>
<evidence type="ECO:0000259" key="3">
    <source>
        <dbReference type="PROSITE" id="PS50878"/>
    </source>
</evidence>
<dbReference type="FunFam" id="3.30.70.270:FF:000020">
    <property type="entry name" value="Transposon Tf2-6 polyprotein-like Protein"/>
    <property type="match status" value="1"/>
</dbReference>
<dbReference type="AlphaFoldDB" id="A0A0G4J8T9"/>
<dbReference type="InterPro" id="IPR043502">
    <property type="entry name" value="DNA/RNA_pol_sf"/>
</dbReference>
<feature type="region of interest" description="Disordered" evidence="2">
    <location>
        <begin position="345"/>
        <end position="364"/>
    </location>
</feature>
<accession>A0A0G4J8T9</accession>
<dbReference type="InterPro" id="IPR043128">
    <property type="entry name" value="Rev_trsase/Diguanyl_cyclase"/>
</dbReference>
<dbReference type="SUPFAM" id="SSF53098">
    <property type="entry name" value="Ribonuclease H-like"/>
    <property type="match status" value="1"/>
</dbReference>
<dbReference type="InterPro" id="IPR036397">
    <property type="entry name" value="RNaseH_sf"/>
</dbReference>
<dbReference type="Gene3D" id="1.10.340.70">
    <property type="match status" value="1"/>
</dbReference>
<dbReference type="Pfam" id="PF00078">
    <property type="entry name" value="RVT_1"/>
    <property type="match status" value="1"/>
</dbReference>
<dbReference type="Gene3D" id="3.10.20.370">
    <property type="match status" value="1"/>
</dbReference>
<dbReference type="Proteomes" id="UP000039324">
    <property type="component" value="Unassembled WGS sequence"/>
</dbReference>
<evidence type="ECO:0000259" key="4">
    <source>
        <dbReference type="PROSITE" id="PS50994"/>
    </source>
</evidence>
<evidence type="ECO:0008006" key="7">
    <source>
        <dbReference type="Google" id="ProtNLM"/>
    </source>
</evidence>
<sequence length="863" mass="98769">MSFVDCLVYMDDVLVFSQSVEQHFDRIDKVFERLREHGLTVNPKKTYLLQREVTYLGHRVSGDGIQPDARLVQAVTEFPEPTNKAQVRTFLGLAGYYSHLIRKFAEVSAPLSDLVGKASQWRWGEEESEAFRELRRRLSERPLLAHPDFSRPFILQTDWSNTAFGAILCQRDDVGHEHPVAYMSKKCRGAEKQYTSRRGEAVSIRLVVRKWRCFLEGAHFMIETDHRPLEFLRKEQDDAQLCRVWEALEPYDYTLRYKPGASMTNVDALSRVEYRHHQGEPVVDPDLVGQDSEESADEEDQDDDDDVPDVAEALGVQAINVNGRTRPCGRCLVRCIAGLKEAVPNGEADDAAGGPDLAGLRERQRSDPVLRRLIEAKERNEQPNSQLETTTLLDNNGILMKVVSAPRSGEQQRVVLFLPESDRSEQLRRAHDDPVAGHFGQARTVQNLRRTVFWPGMVRDARRYVERCRACQQAKARVPSAQGLRQEFDEDDVPFLPWYSVHVDHVVDLPRTSRGNEHVLTVTCRMCHATLFLPVRRYTAVETAETLIRHVFLQKGFPMKMTADRSRSWRNDLFEAIGKAFGFRLAMTVSYRARGNGMAERPHRYLKAFLRTMSDEDLARWDLQLEYLTFAYCKGVCETTKETPHYLEFGRDIRGPVEYDVQLPEKRVDRSYREYLQRLQRRLRSAWEVAHRMAKEAYGKRVARQNLGRFSPNPEVGQLFWADRRSQATAGEEGEPTRFRSPLTGPWRVLQKLPNTADTYRLRHLYTQEEATFNCDQIVRVFEGEEDGADDDADVDADLGIEEDGDSEVDPELAVLDELVLSAADISDVEDGDPTFAPEGRASTTPDRPQGEQSYNLRSRGGV</sequence>
<name>A0A0G4J8T9_PLABS</name>
<proteinExistence type="predicted"/>
<dbReference type="CDD" id="cd09274">
    <property type="entry name" value="RNase_HI_RT_Ty3"/>
    <property type="match status" value="1"/>
</dbReference>
<dbReference type="SUPFAM" id="SSF56672">
    <property type="entry name" value="DNA/RNA polymerases"/>
    <property type="match status" value="1"/>
</dbReference>
<dbReference type="Pfam" id="PF17919">
    <property type="entry name" value="RT_RNaseH_2"/>
    <property type="match status" value="1"/>
</dbReference>
<dbReference type="Gene3D" id="3.30.420.10">
    <property type="entry name" value="Ribonuclease H-like superfamily/Ribonuclease H"/>
    <property type="match status" value="1"/>
</dbReference>
<dbReference type="InterPro" id="IPR001584">
    <property type="entry name" value="Integrase_cat-core"/>
</dbReference>
<evidence type="ECO:0000256" key="2">
    <source>
        <dbReference type="SAM" id="MobiDB-lite"/>
    </source>
</evidence>
<feature type="compositionally biased region" description="Acidic residues" evidence="2">
    <location>
        <begin position="291"/>
        <end position="307"/>
    </location>
</feature>
<feature type="region of interest" description="Disordered" evidence="2">
    <location>
        <begin position="279"/>
        <end position="307"/>
    </location>
</feature>